<evidence type="ECO:0000256" key="1">
    <source>
        <dbReference type="ARBA" id="ARBA00022679"/>
    </source>
</evidence>
<name>A0A953NBZ7_9BURK</name>
<keyword evidence="3" id="KW-1185">Reference proteome</keyword>
<dbReference type="InterPro" id="IPR050483">
    <property type="entry name" value="CoA-transferase_III_domain"/>
</dbReference>
<dbReference type="SUPFAM" id="SSF89796">
    <property type="entry name" value="CoA-transferase family III (CaiB/BaiF)"/>
    <property type="match status" value="1"/>
</dbReference>
<dbReference type="Gene3D" id="3.40.50.10540">
    <property type="entry name" value="Crotonobetainyl-coa:carnitine coa-transferase, domain 1"/>
    <property type="match status" value="1"/>
</dbReference>
<proteinExistence type="predicted"/>
<dbReference type="InterPro" id="IPR003673">
    <property type="entry name" value="CoA-Trfase_fam_III"/>
</dbReference>
<dbReference type="PANTHER" id="PTHR48207:SF3">
    <property type="entry name" value="SUCCINATE--HYDROXYMETHYLGLUTARATE COA-TRANSFERASE"/>
    <property type="match status" value="1"/>
</dbReference>
<organism evidence="2 3">
    <name type="scientific">Zwartia hollandica</name>
    <dbReference type="NCBI Taxonomy" id="324606"/>
    <lineage>
        <taxon>Bacteria</taxon>
        <taxon>Pseudomonadati</taxon>
        <taxon>Pseudomonadota</taxon>
        <taxon>Betaproteobacteria</taxon>
        <taxon>Burkholderiales</taxon>
        <taxon>Alcaligenaceae</taxon>
        <taxon>Zwartia</taxon>
    </lineage>
</organism>
<dbReference type="PANTHER" id="PTHR48207">
    <property type="entry name" value="SUCCINATE--HYDROXYMETHYLGLUTARATE COA-TRANSFERASE"/>
    <property type="match status" value="1"/>
</dbReference>
<dbReference type="Proteomes" id="UP000739565">
    <property type="component" value="Unassembled WGS sequence"/>
</dbReference>
<keyword evidence="1 2" id="KW-0808">Transferase</keyword>
<dbReference type="InterPro" id="IPR023606">
    <property type="entry name" value="CoA-Trfase_III_dom_1_sf"/>
</dbReference>
<evidence type="ECO:0000313" key="2">
    <source>
        <dbReference type="EMBL" id="MBZ1350864.1"/>
    </source>
</evidence>
<dbReference type="Pfam" id="PF02515">
    <property type="entry name" value="CoA_transf_3"/>
    <property type="match status" value="1"/>
</dbReference>
<dbReference type="GO" id="GO:0008410">
    <property type="term" value="F:CoA-transferase activity"/>
    <property type="evidence" value="ECO:0007669"/>
    <property type="project" value="TreeGrafter"/>
</dbReference>
<gene>
    <name evidence="2" type="ORF">KZZ10_09430</name>
</gene>
<dbReference type="InterPro" id="IPR044855">
    <property type="entry name" value="CoA-Trfase_III_dom3_sf"/>
</dbReference>
<dbReference type="AlphaFoldDB" id="A0A953NBZ7"/>
<sequence length="399" mass="43427">MIADADLPYAGLRVLDISQGIAGPYCAHVLWQQGAHVLKVEPPAGDWIRFVGVTKGDHNALAIQYNAGKQALALDARTDEGKKILRGLASQADIVVQNFRPGVAERLGVGYNELSREKPDLVYVSISGYGPDGPYADAPATDSVMQADSGLMFSNQDESGVPRRVGLLAADVMTGLYASQGAATALYQRLARKRGTHVQVSLFEACASFQGMCFLEQAMAGKRPFGAVSAPNGVFDTLDGKISVVTVNTDHFHRICRAMERPEWITDARYLDNAIRFDNRGQLHADMNEQLKLKPTAHWTTLFQKHDVLHAAVRDYTGVMNHPQALHLKMFQALEQAGVGTLPYMGLPSHPYHRKAQSSPRIGEHSVQVLMEYGLAKPEIERLLTAGVVKQAGSVSDAA</sequence>
<dbReference type="RefSeq" id="WP_259661272.1">
    <property type="nucleotide sequence ID" value="NZ_JAHXRI010000007.1"/>
</dbReference>
<dbReference type="Gene3D" id="3.30.1540.10">
    <property type="entry name" value="formyl-coa transferase, domain 3"/>
    <property type="match status" value="1"/>
</dbReference>
<evidence type="ECO:0000313" key="3">
    <source>
        <dbReference type="Proteomes" id="UP000739565"/>
    </source>
</evidence>
<comment type="caution">
    <text evidence="2">The sequence shown here is derived from an EMBL/GenBank/DDBJ whole genome shotgun (WGS) entry which is preliminary data.</text>
</comment>
<reference evidence="2" key="1">
    <citation type="submission" date="2021-07" db="EMBL/GenBank/DDBJ databases">
        <title>New genus and species of the family Alcaligenaceae.</title>
        <authorList>
            <person name="Hahn M.W."/>
        </authorList>
    </citation>
    <scope>NUCLEOTIDE SEQUENCE</scope>
    <source>
        <strain evidence="2">LF4-65</strain>
    </source>
</reference>
<protein>
    <submittedName>
        <fullName evidence="2">CoA transferase</fullName>
    </submittedName>
</protein>
<accession>A0A953NBZ7</accession>
<dbReference type="EMBL" id="JAHXRI010000007">
    <property type="protein sequence ID" value="MBZ1350864.1"/>
    <property type="molecule type" value="Genomic_DNA"/>
</dbReference>